<evidence type="ECO:0000313" key="1">
    <source>
        <dbReference type="EMBL" id="MCK8492310.1"/>
    </source>
</evidence>
<evidence type="ECO:0000313" key="2">
    <source>
        <dbReference type="Proteomes" id="UP001202180"/>
    </source>
</evidence>
<reference evidence="1 2" key="1">
    <citation type="submission" date="2022-04" db="EMBL/GenBank/DDBJ databases">
        <title>Spirosoma sp. strain RP8 genome sequencing and assembly.</title>
        <authorList>
            <person name="Jung Y."/>
        </authorList>
    </citation>
    <scope>NUCLEOTIDE SEQUENCE [LARGE SCALE GENOMIC DNA]</scope>
    <source>
        <strain evidence="1 2">RP8</strain>
    </source>
</reference>
<dbReference type="InterPro" id="IPR038636">
    <property type="entry name" value="Wzi_sf"/>
</dbReference>
<keyword evidence="2" id="KW-1185">Reference proteome</keyword>
<dbReference type="RefSeq" id="WP_248476910.1">
    <property type="nucleotide sequence ID" value="NZ_JALPRF010000002.1"/>
</dbReference>
<accession>A0ABT0HK02</accession>
<organism evidence="1 2">
    <name type="scientific">Spirosoma liriopis</name>
    <dbReference type="NCBI Taxonomy" id="2937440"/>
    <lineage>
        <taxon>Bacteria</taxon>
        <taxon>Pseudomonadati</taxon>
        <taxon>Bacteroidota</taxon>
        <taxon>Cytophagia</taxon>
        <taxon>Cytophagales</taxon>
        <taxon>Cytophagaceae</taxon>
        <taxon>Spirosoma</taxon>
    </lineage>
</organism>
<dbReference type="EMBL" id="JALPRF010000002">
    <property type="protein sequence ID" value="MCK8492310.1"/>
    <property type="molecule type" value="Genomic_DNA"/>
</dbReference>
<name>A0ABT0HK02_9BACT</name>
<proteinExistence type="predicted"/>
<gene>
    <name evidence="1" type="ORF">M0L20_10655</name>
</gene>
<dbReference type="Gene3D" id="2.40.160.130">
    <property type="entry name" value="Capsule assembly protein Wzi"/>
    <property type="match status" value="1"/>
</dbReference>
<sequence length="550" mass="61886">MGLSHFYNCLNHAQPQKESVLTINVDLRHYYCKFILYSTRQSMCDCLKSGLLLLGVYIIASSLQAQSIHSPNQYSAEIGTYFSSSTQTPFWLRANQYGIVPNQSPVVTYRAGVYSDYDTSRYDIERRRSKKYDFAYGLNVILNTPQSQLPYERNVLLPEAYIKVRRGIFEAYIGRQREKFGLADSTLSTGSYAWSGNAMPVPKIQIAIPVFTPIGFTKGWVSVQGTFAHGYLDGKGYIQNTMLHQKSLYLRFGRERDVIRVYAGINHQAVWGGRATDTTGIPGTIPAGGKLPSGLTNYFYVVSTLNSGRTDTQQYTYFDLTNRVGNHLGSVDIATEIDLVRHTLYLYRQNIYEDGSLFYLINIADGLNGIRIRRNDPGAVVRDILFEFLNTTSQGGPEFVIDDPDRRGKDDYFNHQQYRDGWAYRKHTIGTPFIAPALGPQDQYPYGTFTANNRVYVFHTGIAGSLPIRGHAFEGPISYQLKLSYSRNLGTYDYPFRSIRNQFSGLASFVAPVAILGGIQLTGSIAVDAGTFYQNSVGGYISLKKNWLTR</sequence>
<dbReference type="Proteomes" id="UP001202180">
    <property type="component" value="Unassembled WGS sequence"/>
</dbReference>
<comment type="caution">
    <text evidence="1">The sequence shown here is derived from an EMBL/GenBank/DDBJ whole genome shotgun (WGS) entry which is preliminary data.</text>
</comment>
<protein>
    <submittedName>
        <fullName evidence="1">Capsule assembly Wzi family protein</fullName>
    </submittedName>
</protein>